<organism evidence="3 4">
    <name type="scientific">Hyphococcus lacteus</name>
    <dbReference type="NCBI Taxonomy" id="3143536"/>
    <lineage>
        <taxon>Bacteria</taxon>
        <taxon>Pseudomonadati</taxon>
        <taxon>Pseudomonadota</taxon>
        <taxon>Alphaproteobacteria</taxon>
        <taxon>Parvularculales</taxon>
        <taxon>Parvularculaceae</taxon>
        <taxon>Hyphococcus</taxon>
    </lineage>
</organism>
<evidence type="ECO:0000313" key="4">
    <source>
        <dbReference type="Proteomes" id="UP001560685"/>
    </source>
</evidence>
<evidence type="ECO:0000313" key="3">
    <source>
        <dbReference type="EMBL" id="MEX6634450.1"/>
    </source>
</evidence>
<dbReference type="RefSeq" id="WP_369314434.1">
    <property type="nucleotide sequence ID" value="NZ_JBEHZE010000001.1"/>
</dbReference>
<dbReference type="InterPro" id="IPR001920">
    <property type="entry name" value="Asp/Glu_race"/>
</dbReference>
<protein>
    <submittedName>
        <fullName evidence="3">Amino acid racemase</fullName>
        <ecNumber evidence="3">5.1.1.-</ecNumber>
    </submittedName>
</protein>
<dbReference type="EC" id="5.1.1.-" evidence="3"/>
<dbReference type="Gene3D" id="3.40.50.1860">
    <property type="match status" value="2"/>
</dbReference>
<proteinExistence type="inferred from homology"/>
<gene>
    <name evidence="3" type="ORF">ABFZ84_12915</name>
</gene>
<accession>A0ABV3Z6K2</accession>
<keyword evidence="2 3" id="KW-0413">Isomerase</keyword>
<name>A0ABV3Z6K2_9PROT</name>
<dbReference type="InterPro" id="IPR004380">
    <property type="entry name" value="Asp_race"/>
</dbReference>
<dbReference type="PANTHER" id="PTHR21198:SF7">
    <property type="entry name" value="ASPARTATE-GLUTAMATE RACEMASE FAMILY"/>
    <property type="match status" value="1"/>
</dbReference>
<dbReference type="Pfam" id="PF01177">
    <property type="entry name" value="Asp_Glu_race"/>
    <property type="match status" value="1"/>
</dbReference>
<dbReference type="EMBL" id="JBEHZE010000001">
    <property type="protein sequence ID" value="MEX6634450.1"/>
    <property type="molecule type" value="Genomic_DNA"/>
</dbReference>
<dbReference type="PANTHER" id="PTHR21198">
    <property type="entry name" value="GLUTAMATE RACEMASE"/>
    <property type="match status" value="1"/>
</dbReference>
<sequence length="229" mass="24609">MKLLGLVGGVSPESTEIYYRLLNEAVRKKIGNQHSANIVLYTLDYGVMIKHYDNRDWDKFRAEVVRGAKAAAAAGAEALVICSNTTHVGASASASATGLPLIHILDTLVTEMNRRAVRQPLLLGTPVVMADGFYRDELCARFDSEVVVPSAADQAIVGRIILDELVNGDVRDASRQELLDVCERSGGDGIILGCTELCMILSQEHSDRPVLDTTSIHAAAASAFALGEE</sequence>
<keyword evidence="4" id="KW-1185">Reference proteome</keyword>
<dbReference type="InterPro" id="IPR015942">
    <property type="entry name" value="Asp/Glu/hydantoin_racemase"/>
</dbReference>
<evidence type="ECO:0000256" key="1">
    <source>
        <dbReference type="ARBA" id="ARBA00007847"/>
    </source>
</evidence>
<reference evidence="3 4" key="1">
    <citation type="submission" date="2024-05" db="EMBL/GenBank/DDBJ databases">
        <title>Three bacterial strains, DH-69, EH-24, and ECK-19 isolated from coastal sediments.</title>
        <authorList>
            <person name="Ye Y.-Q."/>
            <person name="Du Z.-J."/>
        </authorList>
    </citation>
    <scope>NUCLEOTIDE SEQUENCE [LARGE SCALE GENOMIC DNA]</scope>
    <source>
        <strain evidence="3 4">ECK-19</strain>
    </source>
</reference>
<dbReference type="Proteomes" id="UP001560685">
    <property type="component" value="Unassembled WGS sequence"/>
</dbReference>
<comment type="similarity">
    <text evidence="1">Belongs to the aspartate/glutamate racemases family.</text>
</comment>
<dbReference type="NCBIfam" id="TIGR00035">
    <property type="entry name" value="asp_race"/>
    <property type="match status" value="1"/>
</dbReference>
<dbReference type="SUPFAM" id="SSF53681">
    <property type="entry name" value="Aspartate/glutamate racemase"/>
    <property type="match status" value="2"/>
</dbReference>
<dbReference type="GO" id="GO:0016853">
    <property type="term" value="F:isomerase activity"/>
    <property type="evidence" value="ECO:0007669"/>
    <property type="project" value="UniProtKB-KW"/>
</dbReference>
<comment type="caution">
    <text evidence="3">The sequence shown here is derived from an EMBL/GenBank/DDBJ whole genome shotgun (WGS) entry which is preliminary data.</text>
</comment>
<evidence type="ECO:0000256" key="2">
    <source>
        <dbReference type="ARBA" id="ARBA00023235"/>
    </source>
</evidence>